<dbReference type="InterPro" id="IPR002523">
    <property type="entry name" value="MgTranspt_CorA/ZnTranspt_ZntB"/>
</dbReference>
<proteinExistence type="predicted"/>
<organism evidence="7 8">
    <name type="scientific">Monascus purpureus</name>
    <name type="common">Red mold</name>
    <name type="synonym">Monascus anka</name>
    <dbReference type="NCBI Taxonomy" id="5098"/>
    <lineage>
        <taxon>Eukaryota</taxon>
        <taxon>Fungi</taxon>
        <taxon>Dikarya</taxon>
        <taxon>Ascomycota</taxon>
        <taxon>Pezizomycotina</taxon>
        <taxon>Eurotiomycetes</taxon>
        <taxon>Eurotiomycetidae</taxon>
        <taxon>Eurotiales</taxon>
        <taxon>Aspergillaceae</taxon>
        <taxon>Monascus</taxon>
    </lineage>
</organism>
<feature type="transmembrane region" description="Helical" evidence="5">
    <location>
        <begin position="384"/>
        <end position="404"/>
    </location>
</feature>
<dbReference type="Pfam" id="PF26616">
    <property type="entry name" value="CorA-like"/>
    <property type="match status" value="1"/>
</dbReference>
<dbReference type="EMBL" id="VIFY01000039">
    <property type="protein sequence ID" value="TQB73792.1"/>
    <property type="molecule type" value="Genomic_DNA"/>
</dbReference>
<dbReference type="Gene3D" id="1.20.58.340">
    <property type="entry name" value="Magnesium transport protein CorA, transmembrane region"/>
    <property type="match status" value="1"/>
</dbReference>
<keyword evidence="8" id="KW-1185">Reference proteome</keyword>
<accession>A0A507QZV4</accession>
<evidence type="ECO:0000259" key="6">
    <source>
        <dbReference type="Pfam" id="PF26616"/>
    </source>
</evidence>
<comment type="subcellular location">
    <subcellularLocation>
        <location evidence="1">Membrane</location>
        <topology evidence="1">Multi-pass membrane protein</topology>
    </subcellularLocation>
</comment>
<evidence type="ECO:0000313" key="8">
    <source>
        <dbReference type="Proteomes" id="UP000319663"/>
    </source>
</evidence>
<dbReference type="AlphaFoldDB" id="A0A507QZV4"/>
<dbReference type="InterPro" id="IPR045863">
    <property type="entry name" value="CorA_TM1_TM2"/>
</dbReference>
<reference evidence="7 8" key="1">
    <citation type="submission" date="2019-06" db="EMBL/GenBank/DDBJ databases">
        <title>Wine fermentation using esterase from Monascus purpureus.</title>
        <authorList>
            <person name="Geng C."/>
            <person name="Zhang Y."/>
        </authorList>
    </citation>
    <scope>NUCLEOTIDE SEQUENCE [LARGE SCALE GENOMIC DNA]</scope>
    <source>
        <strain evidence="7">HQ1</strain>
    </source>
</reference>
<comment type="caution">
    <text evidence="7">The sequence shown here is derived from an EMBL/GenBank/DDBJ whole genome shotgun (WGS) entry which is preliminary data.</text>
</comment>
<dbReference type="Proteomes" id="UP000319663">
    <property type="component" value="Unassembled WGS sequence"/>
</dbReference>
<sequence length="421" mass="48804">MELKKLLTQEGITIDVGEGDFAIPQFDFDPCSLAAYPSDFWTRLESKRCCEDDESSTSIDLIDVDAFNNEFLYTILESTSASPEFFEIILCFFQRNKPVEEAFSSAPFFKRGTETIELAYAFKYAAQKNVDDERDPWSLRQTGIYQSYNLRTKQSTFICLHPSKESPFQSRLRQHLKSPDECSRIRAHPLLLHNILFASYFPIWRDYMAYYENRILTLSNTAMAQHIEEPLAVNHRTLMTARYIENRFLPLRSIFPSSNQIFETIRHANNCLAKAQVLQEDQSSNMGYLLKNYARQLEAYVQHTLFLQSRAARTAQTLTDTLSFKNSRYTLDLTMSSLDDSSTVRVITVMTMIYLPPTFAATVLGMNTFFEMEGKSKIGMSRQFWIWVVVAVPLTAITVFYWWIKTRRSLSRRHHGLPHAV</sequence>
<dbReference type="SUPFAM" id="SSF144083">
    <property type="entry name" value="Magnesium transport protein CorA, transmembrane region"/>
    <property type="match status" value="1"/>
</dbReference>
<dbReference type="STRING" id="5098.A0A507QZV4"/>
<evidence type="ECO:0000313" key="7">
    <source>
        <dbReference type="EMBL" id="TQB73792.1"/>
    </source>
</evidence>
<dbReference type="Pfam" id="PF01544">
    <property type="entry name" value="CorA"/>
    <property type="match status" value="1"/>
</dbReference>
<dbReference type="GO" id="GO:0016020">
    <property type="term" value="C:membrane"/>
    <property type="evidence" value="ECO:0007669"/>
    <property type="project" value="UniProtKB-SubCell"/>
</dbReference>
<keyword evidence="4 5" id="KW-0472">Membrane</keyword>
<feature type="transmembrane region" description="Helical" evidence="5">
    <location>
        <begin position="344"/>
        <end position="364"/>
    </location>
</feature>
<dbReference type="InterPro" id="IPR058257">
    <property type="entry name" value="CorA-like_dom"/>
</dbReference>
<protein>
    <recommendedName>
        <fullName evidence="6">CorA-like transporter domain-containing protein</fullName>
    </recommendedName>
</protein>
<evidence type="ECO:0000256" key="5">
    <source>
        <dbReference type="SAM" id="Phobius"/>
    </source>
</evidence>
<keyword evidence="2 5" id="KW-0812">Transmembrane</keyword>
<evidence type="ECO:0000256" key="3">
    <source>
        <dbReference type="ARBA" id="ARBA00022989"/>
    </source>
</evidence>
<gene>
    <name evidence="7" type="ORF">MPDQ_005439</name>
</gene>
<feature type="domain" description="CorA-like transporter" evidence="6">
    <location>
        <begin position="106"/>
        <end position="220"/>
    </location>
</feature>
<evidence type="ECO:0000256" key="2">
    <source>
        <dbReference type="ARBA" id="ARBA00022692"/>
    </source>
</evidence>
<name>A0A507QZV4_MONPU</name>
<keyword evidence="3 5" id="KW-1133">Transmembrane helix</keyword>
<dbReference type="GO" id="GO:0046873">
    <property type="term" value="F:metal ion transmembrane transporter activity"/>
    <property type="evidence" value="ECO:0007669"/>
    <property type="project" value="InterPro"/>
</dbReference>
<evidence type="ECO:0000256" key="4">
    <source>
        <dbReference type="ARBA" id="ARBA00023136"/>
    </source>
</evidence>
<evidence type="ECO:0000256" key="1">
    <source>
        <dbReference type="ARBA" id="ARBA00004141"/>
    </source>
</evidence>